<dbReference type="AlphaFoldDB" id="X1RD61"/>
<comment type="caution">
    <text evidence="1">The sequence shown here is derived from an EMBL/GenBank/DDBJ whole genome shotgun (WGS) entry which is preliminary data.</text>
</comment>
<organism evidence="1">
    <name type="scientific">marine sediment metagenome</name>
    <dbReference type="NCBI Taxonomy" id="412755"/>
    <lineage>
        <taxon>unclassified sequences</taxon>
        <taxon>metagenomes</taxon>
        <taxon>ecological metagenomes</taxon>
    </lineage>
</organism>
<dbReference type="EMBL" id="BARW01000212">
    <property type="protein sequence ID" value="GAI61090.1"/>
    <property type="molecule type" value="Genomic_DNA"/>
</dbReference>
<protein>
    <submittedName>
        <fullName evidence="1">Uncharacterized protein</fullName>
    </submittedName>
</protein>
<proteinExistence type="predicted"/>
<gene>
    <name evidence="1" type="ORF">S12H4_01172</name>
</gene>
<name>X1RD61_9ZZZZ</name>
<accession>X1RD61</accession>
<sequence>MLKDYRVLVNAGETFARGSSPRVAVGRALEQQYANPSKFKGADCKLDYQLKVGETLIVKCTRVK</sequence>
<evidence type="ECO:0000313" key="1">
    <source>
        <dbReference type="EMBL" id="GAI61090.1"/>
    </source>
</evidence>
<reference evidence="1" key="1">
    <citation type="journal article" date="2014" name="Front. Microbiol.">
        <title>High frequency of phylogenetically diverse reductive dehalogenase-homologous genes in deep subseafloor sedimentary metagenomes.</title>
        <authorList>
            <person name="Kawai M."/>
            <person name="Futagami T."/>
            <person name="Toyoda A."/>
            <person name="Takaki Y."/>
            <person name="Nishi S."/>
            <person name="Hori S."/>
            <person name="Arai W."/>
            <person name="Tsubouchi T."/>
            <person name="Morono Y."/>
            <person name="Uchiyama I."/>
            <person name="Ito T."/>
            <person name="Fujiyama A."/>
            <person name="Inagaki F."/>
            <person name="Takami H."/>
        </authorList>
    </citation>
    <scope>NUCLEOTIDE SEQUENCE</scope>
    <source>
        <strain evidence="1">Expedition CK06-06</strain>
    </source>
</reference>